<reference evidence="2" key="3">
    <citation type="submission" date="2025-09" db="UniProtKB">
        <authorList>
            <consortium name="Ensembl"/>
        </authorList>
    </citation>
    <scope>IDENTIFICATION</scope>
</reference>
<dbReference type="Ensembl" id="ENSPFOT00000025624.1">
    <property type="protein sequence ID" value="ENSPFOP00000022360.1"/>
    <property type="gene ID" value="ENSPFOG00000023062.1"/>
</dbReference>
<evidence type="ECO:0000313" key="2">
    <source>
        <dbReference type="Ensembl" id="ENSPFOP00000022360.1"/>
    </source>
</evidence>
<name>A0A096LT69_POEFO</name>
<sequence>MDGGVSTAEDELRGSSAHFLTSLGAFWLHSVASCGSPDAAHLCVSAGLTLLSAVLLLLSSLLIACQKCKLRGDYSEETIIVFYSFLGNLCSTVGAILSRQLHLQISMATFAAVMDAVHCILCCLPLLLCWNSKTQRRLRAVKRRRRQHFLAVGVLMVVAGGFLKSRVDEPVTIRSISGRKLLHSSIQISSWSPMMDSKEILGYILGLLASVIAWTSRFPALCRARRGQNLTPTFIVSGVLCSASGALYAAAILLQDVRFGFLIRVMPWLLSSIGCVILDLLILVIHWCKIGTRQKTMKRPPDMEGLLSMNTEHTAVKKQQKKQQKPPSAAQTKFSVFSSKTKNVQKLTEMGQYMDVSGQQTSKLLSLKEVTMSKDGLDVGPPHRMVRVVRVNSLCSSDTSYSSSSDSADLEWDFEAAIAQWSKSAAEPQEGDKFPLQDWPTKPEPFSVCICSMAGLPQKSRCCANESSSAVS</sequence>
<keyword evidence="1" id="KW-0812">Transmembrane</keyword>
<feature type="transmembrane region" description="Helical" evidence="1">
    <location>
        <begin position="149"/>
        <end position="167"/>
    </location>
</feature>
<feature type="transmembrane region" description="Helical" evidence="1">
    <location>
        <begin position="200"/>
        <end position="222"/>
    </location>
</feature>
<keyword evidence="1" id="KW-1133">Transmembrane helix</keyword>
<feature type="transmembrane region" description="Helical" evidence="1">
    <location>
        <begin position="234"/>
        <end position="254"/>
    </location>
</feature>
<feature type="transmembrane region" description="Helical" evidence="1">
    <location>
        <begin position="103"/>
        <end position="128"/>
    </location>
</feature>
<dbReference type="GO" id="GO:0015174">
    <property type="term" value="F:basic amino acid transmembrane transporter activity"/>
    <property type="evidence" value="ECO:0007669"/>
    <property type="project" value="TreeGrafter"/>
</dbReference>
<dbReference type="EMBL" id="AYCK01001574">
    <property type="status" value="NOT_ANNOTATED_CDS"/>
    <property type="molecule type" value="Genomic_DNA"/>
</dbReference>
<dbReference type="GeneID" id="103130608"/>
<dbReference type="AlphaFoldDB" id="A0A096LT69"/>
<feature type="transmembrane region" description="Helical" evidence="1">
    <location>
        <begin position="39"/>
        <end position="65"/>
    </location>
</feature>
<dbReference type="PANTHER" id="PTHR16201">
    <property type="entry name" value="SEVEN TRANSMEMBRANE PROTEIN 1-RELATED"/>
    <property type="match status" value="1"/>
</dbReference>
<dbReference type="GO" id="GO:0016020">
    <property type="term" value="C:membrane"/>
    <property type="evidence" value="ECO:0007669"/>
    <property type="project" value="TreeGrafter"/>
</dbReference>
<dbReference type="OMA" id="WGDEAVC"/>
<feature type="transmembrane region" description="Helical" evidence="1">
    <location>
        <begin position="266"/>
        <end position="288"/>
    </location>
</feature>
<dbReference type="GeneTree" id="ENSGT00390000018718"/>
<proteinExistence type="predicted"/>
<keyword evidence="3" id="KW-1185">Reference proteome</keyword>
<reference evidence="3" key="1">
    <citation type="submission" date="2013-10" db="EMBL/GenBank/DDBJ databases">
        <authorList>
            <person name="Schartl M."/>
            <person name="Warren W."/>
        </authorList>
    </citation>
    <scope>NUCLEOTIDE SEQUENCE [LARGE SCALE GENOMIC DNA]</scope>
    <source>
        <strain evidence="3">female</strain>
    </source>
</reference>
<dbReference type="KEGG" id="pfor:103130608"/>
<dbReference type="OrthoDB" id="8048523at2759"/>
<accession>A0A096LT69</accession>
<dbReference type="eggNOG" id="ENOG502RRA0">
    <property type="taxonomic scope" value="Eukaryota"/>
</dbReference>
<evidence type="ECO:0000313" key="3">
    <source>
        <dbReference type="Proteomes" id="UP000028760"/>
    </source>
</evidence>
<organism evidence="2 3">
    <name type="scientific">Poecilia formosa</name>
    <name type="common">Amazon molly</name>
    <name type="synonym">Limia formosa</name>
    <dbReference type="NCBI Taxonomy" id="48698"/>
    <lineage>
        <taxon>Eukaryota</taxon>
        <taxon>Metazoa</taxon>
        <taxon>Chordata</taxon>
        <taxon>Craniata</taxon>
        <taxon>Vertebrata</taxon>
        <taxon>Euteleostomi</taxon>
        <taxon>Actinopterygii</taxon>
        <taxon>Neopterygii</taxon>
        <taxon>Teleostei</taxon>
        <taxon>Neoteleostei</taxon>
        <taxon>Acanthomorphata</taxon>
        <taxon>Ovalentaria</taxon>
        <taxon>Atherinomorphae</taxon>
        <taxon>Cyprinodontiformes</taxon>
        <taxon>Poeciliidae</taxon>
        <taxon>Poeciliinae</taxon>
        <taxon>Poecilia</taxon>
    </lineage>
</organism>
<reference evidence="2" key="2">
    <citation type="submission" date="2025-08" db="UniProtKB">
        <authorList>
            <consortium name="Ensembl"/>
        </authorList>
    </citation>
    <scope>IDENTIFICATION</scope>
</reference>
<dbReference type="CTD" id="93109"/>
<dbReference type="RefSeq" id="XP_007542116.1">
    <property type="nucleotide sequence ID" value="XM_007542054.2"/>
</dbReference>
<dbReference type="PANTHER" id="PTHR16201:SF53">
    <property type="entry name" value="TRANSMEMBRANE PROTEIN 44"/>
    <property type="match status" value="1"/>
</dbReference>
<protein>
    <submittedName>
        <fullName evidence="2">Transmembrane protein 44</fullName>
    </submittedName>
</protein>
<dbReference type="Proteomes" id="UP000028760">
    <property type="component" value="Unassembled WGS sequence"/>
</dbReference>
<evidence type="ECO:0000256" key="1">
    <source>
        <dbReference type="SAM" id="Phobius"/>
    </source>
</evidence>
<feature type="transmembrane region" description="Helical" evidence="1">
    <location>
        <begin position="77"/>
        <end position="97"/>
    </location>
</feature>
<keyword evidence="1" id="KW-0472">Membrane</keyword>
<dbReference type="InterPro" id="IPR051415">
    <property type="entry name" value="LAAT-1"/>
</dbReference>